<dbReference type="InterPro" id="IPR015943">
    <property type="entry name" value="WD40/YVTN_repeat-like_dom_sf"/>
</dbReference>
<evidence type="ECO:0000256" key="2">
    <source>
        <dbReference type="ARBA" id="ARBA00022737"/>
    </source>
</evidence>
<organism evidence="5 6">
    <name type="scientific">Orchesella dallaii</name>
    <dbReference type="NCBI Taxonomy" id="48710"/>
    <lineage>
        <taxon>Eukaryota</taxon>
        <taxon>Metazoa</taxon>
        <taxon>Ecdysozoa</taxon>
        <taxon>Arthropoda</taxon>
        <taxon>Hexapoda</taxon>
        <taxon>Collembola</taxon>
        <taxon>Entomobryomorpha</taxon>
        <taxon>Entomobryoidea</taxon>
        <taxon>Orchesellidae</taxon>
        <taxon>Orchesellinae</taxon>
        <taxon>Orchesella</taxon>
    </lineage>
</organism>
<evidence type="ECO:0000313" key="5">
    <source>
        <dbReference type="EMBL" id="CAL8135582.1"/>
    </source>
</evidence>
<reference evidence="5 6" key="1">
    <citation type="submission" date="2024-08" db="EMBL/GenBank/DDBJ databases">
        <authorList>
            <person name="Cucini C."/>
            <person name="Frati F."/>
        </authorList>
    </citation>
    <scope>NUCLEOTIDE SEQUENCE [LARGE SCALE GENOMIC DNA]</scope>
</reference>
<feature type="compositionally biased region" description="Basic residues" evidence="4">
    <location>
        <begin position="579"/>
        <end position="588"/>
    </location>
</feature>
<dbReference type="PRINTS" id="PR00320">
    <property type="entry name" value="GPROTEINBRPT"/>
</dbReference>
<feature type="compositionally biased region" description="Polar residues" evidence="4">
    <location>
        <begin position="1"/>
        <end position="12"/>
    </location>
</feature>
<dbReference type="PANTHER" id="PTHR19847:SF7">
    <property type="entry name" value="DDB1- AND CUL4-ASSOCIATED FACTOR 11"/>
    <property type="match status" value="1"/>
</dbReference>
<dbReference type="SMART" id="SM00320">
    <property type="entry name" value="WD40"/>
    <property type="match status" value="7"/>
</dbReference>
<dbReference type="Proteomes" id="UP001642540">
    <property type="component" value="Unassembled WGS sequence"/>
</dbReference>
<feature type="region of interest" description="Disordered" evidence="4">
    <location>
        <begin position="1"/>
        <end position="44"/>
    </location>
</feature>
<evidence type="ECO:0000256" key="4">
    <source>
        <dbReference type="SAM" id="MobiDB-lite"/>
    </source>
</evidence>
<dbReference type="EMBL" id="CAXLJM020000108">
    <property type="protein sequence ID" value="CAL8135582.1"/>
    <property type="molecule type" value="Genomic_DNA"/>
</dbReference>
<feature type="repeat" description="WD" evidence="3">
    <location>
        <begin position="344"/>
        <end position="377"/>
    </location>
</feature>
<feature type="region of interest" description="Disordered" evidence="4">
    <location>
        <begin position="560"/>
        <end position="609"/>
    </location>
</feature>
<dbReference type="PANTHER" id="PTHR19847">
    <property type="entry name" value="DDB1- AND CUL4-ASSOCIATED FACTOR 11"/>
    <property type="match status" value="1"/>
</dbReference>
<evidence type="ECO:0000256" key="3">
    <source>
        <dbReference type="PROSITE-ProRule" id="PRU00221"/>
    </source>
</evidence>
<comment type="caution">
    <text evidence="5">The sequence shown here is derived from an EMBL/GenBank/DDBJ whole genome shotgun (WGS) entry which is preliminary data.</text>
</comment>
<dbReference type="PROSITE" id="PS50294">
    <property type="entry name" value="WD_REPEATS_REGION"/>
    <property type="match status" value="3"/>
</dbReference>
<sequence>MGSNNSSNQSGTEPGHQEADTSSSSSSILSGQASPEVQVPTEATRRAIAIDPPNPLFRAMADELNRGSNNNAVEVFPSADSSDVSDDDAIEHHVAQNDLISVFQMLIRSGQIHIMSSEDDSSDETYSCSSSRPLVPRSDYEVDTSIIDNNDISLMMKQATAIESGGRSLPSLLAQRELGRTGNGMKGGFDKPHRNHVTGRFLPNTIRRIANYGFKAFCGTYSKSGDIFLSAAQDRAIRIYDTSNGNFKKFKKIIARDVGWSILDTAFSPDGRYVVYSSWSECIHICNIYGDVERHDSLCLCPDNRRFCIFSLAFSEDGNDILGGANDGFLYVYNRESNQRVLKIEAHEDDVNSVAFADETSNILFSAADDGLCKVWDRRTLRESDPQPVGILAGHIDGITYIDPKGDGRYLLTNSKDQSIKLWDMRRFASDDAISKTKRVVAEQNWDYRWQRVPKRLCVPRKQADGDVSVMTYRGHSVLNTLIRCHFSPSYSTGQQYIYTGCAAGRIVIYDVLTGKIVKTLKGHRECVRDVSWHPYRPEIVSSSWDNSIGLWTVEGNHSLDSDGMEEDSENDDLSGSKAPRRSARLAAKRQQEQDRLRQAMDVDESPQI</sequence>
<accession>A0ABP1RTN8</accession>
<dbReference type="InterPro" id="IPR001680">
    <property type="entry name" value="WD40_rpt"/>
</dbReference>
<evidence type="ECO:0000313" key="6">
    <source>
        <dbReference type="Proteomes" id="UP001642540"/>
    </source>
</evidence>
<feature type="repeat" description="WD" evidence="3">
    <location>
        <begin position="392"/>
        <end position="426"/>
    </location>
</feature>
<keyword evidence="2" id="KW-0677">Repeat</keyword>
<dbReference type="InterPro" id="IPR020472">
    <property type="entry name" value="WD40_PAC1"/>
</dbReference>
<dbReference type="InterPro" id="IPR036322">
    <property type="entry name" value="WD40_repeat_dom_sf"/>
</dbReference>
<feature type="compositionally biased region" description="Basic and acidic residues" evidence="4">
    <location>
        <begin position="590"/>
        <end position="601"/>
    </location>
</feature>
<dbReference type="Gene3D" id="2.130.10.10">
    <property type="entry name" value="YVTN repeat-like/Quinoprotein amine dehydrogenase"/>
    <property type="match status" value="2"/>
</dbReference>
<feature type="compositionally biased region" description="Acidic residues" evidence="4">
    <location>
        <begin position="563"/>
        <end position="573"/>
    </location>
</feature>
<dbReference type="Pfam" id="PF00400">
    <property type="entry name" value="WD40"/>
    <property type="match status" value="3"/>
</dbReference>
<feature type="repeat" description="WD" evidence="3">
    <location>
        <begin position="521"/>
        <end position="562"/>
    </location>
</feature>
<proteinExistence type="predicted"/>
<protein>
    <recommendedName>
        <fullName evidence="7">DDB1-and CUL4-associated factor 11</fullName>
    </recommendedName>
</protein>
<name>A0ABP1RTN8_9HEXA</name>
<keyword evidence="6" id="KW-1185">Reference proteome</keyword>
<evidence type="ECO:0000256" key="1">
    <source>
        <dbReference type="ARBA" id="ARBA00022574"/>
    </source>
</evidence>
<dbReference type="PROSITE" id="PS50082">
    <property type="entry name" value="WD_REPEATS_2"/>
    <property type="match status" value="3"/>
</dbReference>
<dbReference type="SUPFAM" id="SSF50978">
    <property type="entry name" value="WD40 repeat-like"/>
    <property type="match status" value="1"/>
</dbReference>
<gene>
    <name evidence="5" type="ORF">ODALV1_LOCUS26045</name>
</gene>
<keyword evidence="1 3" id="KW-0853">WD repeat</keyword>
<evidence type="ECO:0008006" key="7">
    <source>
        <dbReference type="Google" id="ProtNLM"/>
    </source>
</evidence>
<dbReference type="InterPro" id="IPR051859">
    <property type="entry name" value="DCAF"/>
</dbReference>